<keyword evidence="2" id="KW-1185">Reference proteome</keyword>
<reference evidence="1 2" key="1">
    <citation type="submission" date="2023-02" db="EMBL/GenBank/DDBJ databases">
        <title>Genome sequence of Mucilaginibacter jinjuensis strain KACC 16571.</title>
        <authorList>
            <person name="Kim S."/>
            <person name="Heo J."/>
            <person name="Kwon S.-W."/>
        </authorList>
    </citation>
    <scope>NUCLEOTIDE SEQUENCE [LARGE SCALE GENOMIC DNA]</scope>
    <source>
        <strain evidence="1 2">KACC 16571</strain>
    </source>
</reference>
<evidence type="ECO:0000313" key="1">
    <source>
        <dbReference type="EMBL" id="WCT14459.1"/>
    </source>
</evidence>
<dbReference type="EMBL" id="CP117167">
    <property type="protein sequence ID" value="WCT14459.1"/>
    <property type="molecule type" value="Genomic_DNA"/>
</dbReference>
<evidence type="ECO:0000313" key="2">
    <source>
        <dbReference type="Proteomes" id="UP001216139"/>
    </source>
</evidence>
<proteinExistence type="predicted"/>
<name>A0ABY7TD56_9SPHI</name>
<gene>
    <name evidence="1" type="ORF">PQO05_10995</name>
</gene>
<sequence>MKTSQSFSVAFTIKKEKAKDGVTNLMKFMPDVKYFYVYPLPFFSKLNASWAF</sequence>
<dbReference type="RefSeq" id="WP_273632959.1">
    <property type="nucleotide sequence ID" value="NZ_CP117167.1"/>
</dbReference>
<protein>
    <submittedName>
        <fullName evidence="1">Uncharacterized protein</fullName>
    </submittedName>
</protein>
<accession>A0ABY7TD56</accession>
<organism evidence="1 2">
    <name type="scientific">Mucilaginibacter jinjuensis</name>
    <dbReference type="NCBI Taxonomy" id="1176721"/>
    <lineage>
        <taxon>Bacteria</taxon>
        <taxon>Pseudomonadati</taxon>
        <taxon>Bacteroidota</taxon>
        <taxon>Sphingobacteriia</taxon>
        <taxon>Sphingobacteriales</taxon>
        <taxon>Sphingobacteriaceae</taxon>
        <taxon>Mucilaginibacter</taxon>
    </lineage>
</organism>
<dbReference type="Proteomes" id="UP001216139">
    <property type="component" value="Chromosome"/>
</dbReference>